<dbReference type="InterPro" id="IPR001258">
    <property type="entry name" value="NHL_repeat"/>
</dbReference>
<organism evidence="3 4">
    <name type="scientific">Leptospira yanagawae serovar Saopaulo str. Sao Paulo = ATCC 700523</name>
    <dbReference type="NCBI Taxonomy" id="1249483"/>
    <lineage>
        <taxon>Bacteria</taxon>
        <taxon>Pseudomonadati</taxon>
        <taxon>Spirochaetota</taxon>
        <taxon>Spirochaetia</taxon>
        <taxon>Leptospirales</taxon>
        <taxon>Leptospiraceae</taxon>
        <taxon>Leptospira</taxon>
    </lineage>
</organism>
<dbReference type="Proteomes" id="UP000013996">
    <property type="component" value="Unassembled WGS sequence"/>
</dbReference>
<sequence>MEIIVHQKLKWKFFYKIVFLFSLPIVANACKPEGLNNLCDLKSDDFVPTVILQTATASGSYHCGYKLVDVPPFGYRYTQFRFYLNFPVSILPEFETNSSYAIEGNLPSGLSFDQVTGEIKGTTLSVTAPTNVRITRNSPGFATVDLTLQVAEPSATFVYGQYGSLTCGAAYNIGSCSGSSNPNNQNLSSPTGVVTDSDGGVYIAGVNRIQYFPPNTNQSTFVYGQFGNFNCDIANNNQSCGGGGTSAGNLSSVRGITLDRENGLYATDLGNHRILYFPNSSNVPARIYGQTSYTTAITGLSDTAFNAPRAVALSPEGGLYVAEAFNIRIVYFPPGSTTATRVYGQVDFSTSVSNTSETRFTGPFGMAVDSKGGLYVADSPSHRVLYFPVGSTTATRVYGQSNFTTNTLSIASATALNNPTWIALDQSENLYVSDSGNNRVVVFPKSTQTAGHTAVAVFGQYNNLSCAVSNNVGGCTGGSVNPASLFAPSSITFNRQGQLYINDQNNHRILVF</sequence>
<keyword evidence="1" id="KW-0677">Repeat</keyword>
<dbReference type="GO" id="GO:0008270">
    <property type="term" value="F:zinc ion binding"/>
    <property type="evidence" value="ECO:0007669"/>
    <property type="project" value="UniProtKB-KW"/>
</dbReference>
<dbReference type="AlphaFoldDB" id="A0A5E8HG05"/>
<dbReference type="InterPro" id="IPR013783">
    <property type="entry name" value="Ig-like_fold"/>
</dbReference>
<evidence type="ECO:0000313" key="3">
    <source>
        <dbReference type="EMBL" id="EOQ89852.1"/>
    </source>
</evidence>
<dbReference type="Gene3D" id="2.40.10.500">
    <property type="match status" value="3"/>
</dbReference>
<dbReference type="PANTHER" id="PTHR24104">
    <property type="entry name" value="E3 UBIQUITIN-PROTEIN LIGASE NHLRC1-RELATED"/>
    <property type="match status" value="1"/>
</dbReference>
<proteinExistence type="predicted"/>
<feature type="repeat" description="NHL" evidence="2">
    <location>
        <begin position="416"/>
        <end position="446"/>
    </location>
</feature>
<dbReference type="EMBL" id="AOGX02000015">
    <property type="protein sequence ID" value="EOQ89852.1"/>
    <property type="molecule type" value="Genomic_DNA"/>
</dbReference>
<feature type="repeat" description="NHL" evidence="2">
    <location>
        <begin position="349"/>
        <end position="390"/>
    </location>
</feature>
<comment type="caution">
    <text evidence="3">The sequence shown here is derived from an EMBL/GenBank/DDBJ whole genome shotgun (WGS) entry which is preliminary data.</text>
</comment>
<evidence type="ECO:0000256" key="1">
    <source>
        <dbReference type="ARBA" id="ARBA00022737"/>
    </source>
</evidence>
<dbReference type="PANTHER" id="PTHR24104:SF25">
    <property type="entry name" value="PROTEIN LIN-41"/>
    <property type="match status" value="1"/>
</dbReference>
<dbReference type="PROSITE" id="PS51125">
    <property type="entry name" value="NHL"/>
    <property type="match status" value="2"/>
</dbReference>
<reference evidence="3 4" key="1">
    <citation type="submission" date="2013-04" db="EMBL/GenBank/DDBJ databases">
        <authorList>
            <person name="Harkins D.M."/>
            <person name="Durkin A.S."/>
            <person name="Brinkac L.M."/>
            <person name="Haft D.H."/>
            <person name="Selengut J.D."/>
            <person name="Sanka R."/>
            <person name="DePew J."/>
            <person name="Purushe J."/>
            <person name="Hartskeerl R.A."/>
            <person name="Ahmed A."/>
            <person name="van der Linden H."/>
            <person name="Goris M.G.A."/>
            <person name="Vinetz J.M."/>
            <person name="Sutton G.G."/>
            <person name="Nierman W.C."/>
            <person name="Fouts D.E."/>
        </authorList>
    </citation>
    <scope>NUCLEOTIDE SEQUENCE [LARGE SCALE GENOMIC DNA]</scope>
    <source>
        <strain evidence="3 4">Sao Paulo</strain>
    </source>
</reference>
<name>A0A5E8HG05_9LEPT</name>
<dbReference type="Gene3D" id="2.60.40.10">
    <property type="entry name" value="Immunoglobulins"/>
    <property type="match status" value="1"/>
</dbReference>
<dbReference type="InterPro" id="IPR050952">
    <property type="entry name" value="TRIM-NHL_E3_ligases"/>
</dbReference>
<dbReference type="STRING" id="1249483.LEP1GSC202_0800"/>
<dbReference type="SUPFAM" id="SSF101898">
    <property type="entry name" value="NHL repeat"/>
    <property type="match status" value="1"/>
</dbReference>
<evidence type="ECO:0000313" key="4">
    <source>
        <dbReference type="Proteomes" id="UP000013996"/>
    </source>
</evidence>
<evidence type="ECO:0000256" key="2">
    <source>
        <dbReference type="PROSITE-ProRule" id="PRU00504"/>
    </source>
</evidence>
<gene>
    <name evidence="3" type="ORF">LEP1GSC202_0800</name>
</gene>
<dbReference type="CDD" id="cd05819">
    <property type="entry name" value="NHL"/>
    <property type="match status" value="1"/>
</dbReference>
<accession>A0A5E8HG05</accession>
<dbReference type="Pfam" id="PF05345">
    <property type="entry name" value="He_PIG"/>
    <property type="match status" value="1"/>
</dbReference>
<dbReference type="RefSeq" id="WP_015677419.1">
    <property type="nucleotide sequence ID" value="NZ_AOGX02000015.1"/>
</dbReference>
<dbReference type="Pfam" id="PF01436">
    <property type="entry name" value="NHL"/>
    <property type="match status" value="2"/>
</dbReference>
<protein>
    <submittedName>
        <fullName evidence="3">NHL repeat protein</fullName>
    </submittedName>
</protein>